<dbReference type="Proteomes" id="UP000244855">
    <property type="component" value="Unassembled WGS sequence"/>
</dbReference>
<dbReference type="Gene3D" id="1.20.58.60">
    <property type="match status" value="1"/>
</dbReference>
<proteinExistence type="predicted"/>
<accession>A0A2V1D0M0</accession>
<dbReference type="SUPFAM" id="SSF46966">
    <property type="entry name" value="Spectrin repeat"/>
    <property type="match status" value="1"/>
</dbReference>
<gene>
    <name evidence="1" type="ORF">DM02DRAFT_636019</name>
</gene>
<evidence type="ECO:0000313" key="1">
    <source>
        <dbReference type="EMBL" id="PVH91597.1"/>
    </source>
</evidence>
<dbReference type="AlphaFoldDB" id="A0A2V1D0M0"/>
<reference evidence="1 2" key="1">
    <citation type="journal article" date="2018" name="Sci. Rep.">
        <title>Comparative genomics provides insights into the lifestyle and reveals functional heterogeneity of dark septate endophytic fungi.</title>
        <authorList>
            <person name="Knapp D.G."/>
            <person name="Nemeth J.B."/>
            <person name="Barry K."/>
            <person name="Hainaut M."/>
            <person name="Henrissat B."/>
            <person name="Johnson J."/>
            <person name="Kuo A."/>
            <person name="Lim J.H.P."/>
            <person name="Lipzen A."/>
            <person name="Nolan M."/>
            <person name="Ohm R.A."/>
            <person name="Tamas L."/>
            <person name="Grigoriev I.V."/>
            <person name="Spatafora J.W."/>
            <person name="Nagy L.G."/>
            <person name="Kovacs G.M."/>
        </authorList>
    </citation>
    <scope>NUCLEOTIDE SEQUENCE [LARGE SCALE GENOMIC DNA]</scope>
    <source>
        <strain evidence="1 2">DSE2036</strain>
    </source>
</reference>
<sequence>MKFAKVVTRITGQTYRDEKIARKKVFAEEVASDIEMHQELVQVLEGHLDDIEFVNEQNRRYPGSYRDEDNYTVWTDICDRLQELKESWESLNNAWNGRKMRGWDEEHPYLEEQMEQLKKQCQVRFIDEGEQIGDRQRFEEIKSRLERLLGLVLTKETTVFPTNKYLMIFRI</sequence>
<name>A0A2V1D0M0_9PLEO</name>
<keyword evidence="2" id="KW-1185">Reference proteome</keyword>
<organism evidence="1 2">
    <name type="scientific">Periconia macrospinosa</name>
    <dbReference type="NCBI Taxonomy" id="97972"/>
    <lineage>
        <taxon>Eukaryota</taxon>
        <taxon>Fungi</taxon>
        <taxon>Dikarya</taxon>
        <taxon>Ascomycota</taxon>
        <taxon>Pezizomycotina</taxon>
        <taxon>Dothideomycetes</taxon>
        <taxon>Pleosporomycetidae</taxon>
        <taxon>Pleosporales</taxon>
        <taxon>Massarineae</taxon>
        <taxon>Periconiaceae</taxon>
        <taxon>Periconia</taxon>
    </lineage>
</organism>
<protein>
    <submittedName>
        <fullName evidence="1">Uncharacterized protein</fullName>
    </submittedName>
</protein>
<dbReference type="EMBL" id="KZ805825">
    <property type="protein sequence ID" value="PVH91597.1"/>
    <property type="molecule type" value="Genomic_DNA"/>
</dbReference>
<evidence type="ECO:0000313" key="2">
    <source>
        <dbReference type="Proteomes" id="UP000244855"/>
    </source>
</evidence>